<dbReference type="CDD" id="cd20553">
    <property type="entry name" value="CYCLIN_TFIIIB90_rpt1"/>
    <property type="match status" value="1"/>
</dbReference>
<feature type="domain" description="TFIIB-type" evidence="13">
    <location>
        <begin position="1"/>
        <end position="31"/>
    </location>
</feature>
<dbReference type="FunFam" id="1.10.472.10:FF:000002">
    <property type="entry name" value="Transcription factor IIIB 90 kDa subunit"/>
    <property type="match status" value="1"/>
</dbReference>
<dbReference type="OrthoDB" id="511529at2759"/>
<dbReference type="Gene3D" id="1.10.472.10">
    <property type="entry name" value="Cyclin-like"/>
    <property type="match status" value="2"/>
</dbReference>
<feature type="compositionally biased region" description="Acidic residues" evidence="12">
    <location>
        <begin position="494"/>
        <end position="503"/>
    </location>
</feature>
<dbReference type="Proteomes" id="UP000751190">
    <property type="component" value="Unassembled WGS sequence"/>
</dbReference>
<evidence type="ECO:0000256" key="2">
    <source>
        <dbReference type="ARBA" id="ARBA00010857"/>
    </source>
</evidence>
<evidence type="ECO:0000256" key="10">
    <source>
        <dbReference type="ARBA" id="ARBA00031009"/>
    </source>
</evidence>
<name>A0A8J6BZU8_DIALT</name>
<evidence type="ECO:0000256" key="5">
    <source>
        <dbReference type="ARBA" id="ARBA00022833"/>
    </source>
</evidence>
<evidence type="ECO:0000256" key="4">
    <source>
        <dbReference type="ARBA" id="ARBA00022771"/>
    </source>
</evidence>
<dbReference type="GO" id="GO:0097550">
    <property type="term" value="C:transcription preinitiation complex"/>
    <property type="evidence" value="ECO:0007669"/>
    <property type="project" value="TreeGrafter"/>
</dbReference>
<keyword evidence="5" id="KW-0862">Zinc</keyword>
<evidence type="ECO:0000256" key="8">
    <source>
        <dbReference type="ARBA" id="ARBA00023163"/>
    </source>
</evidence>
<dbReference type="InterPro" id="IPR013763">
    <property type="entry name" value="Cyclin-like_dom"/>
</dbReference>
<evidence type="ECO:0000256" key="6">
    <source>
        <dbReference type="ARBA" id="ARBA00023015"/>
    </source>
</evidence>
<dbReference type="PANTHER" id="PTHR11618">
    <property type="entry name" value="TRANSCRIPTION INITIATION FACTOR IIB-RELATED"/>
    <property type="match status" value="1"/>
</dbReference>
<dbReference type="GO" id="GO:0000995">
    <property type="term" value="F:RNA polymerase III general transcription initiation factor activity"/>
    <property type="evidence" value="ECO:0007669"/>
    <property type="project" value="TreeGrafter"/>
</dbReference>
<keyword evidence="15" id="KW-1185">Reference proteome</keyword>
<keyword evidence="8" id="KW-0804">Transcription</keyword>
<dbReference type="AlphaFoldDB" id="A0A8J6BZU8"/>
<comment type="caution">
    <text evidence="14">The sequence shown here is derived from an EMBL/GenBank/DDBJ whole genome shotgun (WGS) entry which is preliminary data.</text>
</comment>
<proteinExistence type="inferred from homology"/>
<evidence type="ECO:0000256" key="11">
    <source>
        <dbReference type="PROSITE-ProRule" id="PRU00469"/>
    </source>
</evidence>
<feature type="compositionally biased region" description="Acidic residues" evidence="12">
    <location>
        <begin position="793"/>
        <end position="802"/>
    </location>
</feature>
<dbReference type="CDD" id="cd20554">
    <property type="entry name" value="CYCLIN_TFIIIB90_rpt2"/>
    <property type="match status" value="1"/>
</dbReference>
<evidence type="ECO:0000256" key="9">
    <source>
        <dbReference type="ARBA" id="ARBA00023242"/>
    </source>
</evidence>
<dbReference type="GO" id="GO:0017025">
    <property type="term" value="F:TBP-class protein binding"/>
    <property type="evidence" value="ECO:0007669"/>
    <property type="project" value="InterPro"/>
</dbReference>
<dbReference type="InterPro" id="IPR011665">
    <property type="entry name" value="BRF1_TBP-bd_dom"/>
</dbReference>
<feature type="compositionally biased region" description="Acidic residues" evidence="12">
    <location>
        <begin position="456"/>
        <end position="475"/>
    </location>
</feature>
<evidence type="ECO:0000259" key="13">
    <source>
        <dbReference type="PROSITE" id="PS51134"/>
    </source>
</evidence>
<dbReference type="InterPro" id="IPR036915">
    <property type="entry name" value="Cyclin-like_sf"/>
</dbReference>
<dbReference type="Pfam" id="PF00382">
    <property type="entry name" value="TFIIB"/>
    <property type="match status" value="2"/>
</dbReference>
<dbReference type="PROSITE" id="PS51134">
    <property type="entry name" value="ZF_TFIIB"/>
    <property type="match status" value="1"/>
</dbReference>
<dbReference type="PRINTS" id="PR00685">
    <property type="entry name" value="TIFACTORIIB"/>
</dbReference>
<evidence type="ECO:0000313" key="14">
    <source>
        <dbReference type="EMBL" id="KAG8457327.1"/>
    </source>
</evidence>
<feature type="region of interest" description="Disordered" evidence="12">
    <location>
        <begin position="555"/>
        <end position="582"/>
    </location>
</feature>
<evidence type="ECO:0000256" key="7">
    <source>
        <dbReference type="ARBA" id="ARBA00023159"/>
    </source>
</evidence>
<dbReference type="GO" id="GO:0001006">
    <property type="term" value="F:RNA polymerase III type 3 promoter sequence-specific DNA binding"/>
    <property type="evidence" value="ECO:0007669"/>
    <property type="project" value="TreeGrafter"/>
</dbReference>
<dbReference type="Gene3D" id="1.20.5.650">
    <property type="entry name" value="Single helix bin"/>
    <property type="match status" value="1"/>
</dbReference>
<evidence type="ECO:0000256" key="3">
    <source>
        <dbReference type="ARBA" id="ARBA00022723"/>
    </source>
</evidence>
<feature type="region of interest" description="Disordered" evidence="12">
    <location>
        <begin position="793"/>
        <end position="820"/>
    </location>
</feature>
<dbReference type="Pfam" id="PF07741">
    <property type="entry name" value="BRF1"/>
    <property type="match status" value="1"/>
</dbReference>
<dbReference type="PANTHER" id="PTHR11618:SF4">
    <property type="entry name" value="TRANSCRIPTION FACTOR IIIB 90 KDA SUBUNIT"/>
    <property type="match status" value="1"/>
</dbReference>
<keyword evidence="3" id="KW-0479">Metal-binding</keyword>
<accession>A0A8J6BZU8</accession>
<keyword evidence="7" id="KW-0010">Activator</keyword>
<comment type="similarity">
    <text evidence="2">Belongs to the TFIIB family.</text>
</comment>
<keyword evidence="9" id="KW-0539">Nucleus</keyword>
<keyword evidence="4 11" id="KW-0863">Zinc-finger</keyword>
<sequence>MLVCQICGSTETDYDAAKGDTVCVNCGTVIEENTIVSEVQFAEDANGASSVVGQFISSNGTGMSSSFAKESREITISNGRRKISHIAGALSLNSHHVEAAQRFFLLAVQHNFIQGRRTQHVVAACLYIVCRREKTPHMLIDFSDVLQTNVFALGSTFLKFTRLLNLQLPLIDPSLYIHRFASRLELGDKMHTVSILALRLVQRMKRDWIQTGRRPSGICGAALLVASRVHGFRRTQRELVHIVRICDVTLRKRLCEFEETACGALTAQELGSINLDQLVEADPPAFTRNRRIEALVECRDRFIQLPRATPLVHARAEPCAGRIAQLPLAQAVPISATALVLVQAVAARSPPGAVAAAHQRGAPPVGARTAGGGAAMPLAVVVAAAAGSTPARSTPVVDAELVPGAAHRALPTSQLIVAGSAEERAGAPVGGATCARAAEHAPASARPRGRDNVGAGEEEEEDGEEGGDDGEEGEEGVAAPRAPREREGGAGGEGGDDGDEGQLDVEEDTLSDLSDSELETYLISDSRELTARTQLWTELNHDWLAYRSEKDAQAAAAAAHGDDGSKRKNKRKARDKGGTAGTAAEAAEAALAKKRISSNLNYDVLNGRAMQEDIAASNHLGAPARGGSGAAGADDGGTAGVGGAGVGAGGGASALRSGVRAGGARAGAIRTVGFVDVGMDVGMDVGTLGTGGGGAARDAADAAVAAGAGGQAEVAAIACPTPAPAPPIMPPMRSSLASRTHAAARAGGGGGGAMPTPTPRHQPVSLLEQGYGRGAQHADVDMAGGALVVVGEGEEAEDEDLNTLEHEARGDDFEVDDAEV</sequence>
<comment type="subcellular location">
    <subcellularLocation>
        <location evidence="1">Nucleus</location>
    </subcellularLocation>
</comment>
<dbReference type="SUPFAM" id="SSF57783">
    <property type="entry name" value="Zinc beta-ribbon"/>
    <property type="match status" value="1"/>
</dbReference>
<dbReference type="InterPro" id="IPR000812">
    <property type="entry name" value="TFIIB"/>
</dbReference>
<dbReference type="Gene3D" id="2.20.25.10">
    <property type="match status" value="1"/>
</dbReference>
<protein>
    <recommendedName>
        <fullName evidence="10">B-related factor 1</fullName>
    </recommendedName>
</protein>
<gene>
    <name evidence="14" type="ORF">KFE25_014056</name>
</gene>
<feature type="compositionally biased region" description="Basic and acidic residues" evidence="12">
    <location>
        <begin position="803"/>
        <end position="812"/>
    </location>
</feature>
<evidence type="ECO:0000256" key="1">
    <source>
        <dbReference type="ARBA" id="ARBA00004123"/>
    </source>
</evidence>
<organism evidence="14 15">
    <name type="scientific">Diacronema lutheri</name>
    <name type="common">Unicellular marine alga</name>
    <name type="synonym">Monochrysis lutheri</name>
    <dbReference type="NCBI Taxonomy" id="2081491"/>
    <lineage>
        <taxon>Eukaryota</taxon>
        <taxon>Haptista</taxon>
        <taxon>Haptophyta</taxon>
        <taxon>Pavlovophyceae</taxon>
        <taxon>Pavlovales</taxon>
        <taxon>Pavlovaceae</taxon>
        <taxon>Diacronema</taxon>
    </lineage>
</organism>
<dbReference type="SUPFAM" id="SSF47954">
    <property type="entry name" value="Cyclin-like"/>
    <property type="match status" value="2"/>
</dbReference>
<keyword evidence="6" id="KW-0805">Transcription regulation</keyword>
<dbReference type="GO" id="GO:0005634">
    <property type="term" value="C:nucleus"/>
    <property type="evidence" value="ECO:0007669"/>
    <property type="project" value="UniProtKB-SubCell"/>
</dbReference>
<dbReference type="GO" id="GO:0070897">
    <property type="term" value="P:transcription preinitiation complex assembly"/>
    <property type="evidence" value="ECO:0007669"/>
    <property type="project" value="InterPro"/>
</dbReference>
<dbReference type="InterPro" id="IPR013150">
    <property type="entry name" value="TFIIB_cyclin"/>
</dbReference>
<dbReference type="GO" id="GO:0000126">
    <property type="term" value="C:transcription factor TFIIIB complex"/>
    <property type="evidence" value="ECO:0007669"/>
    <property type="project" value="TreeGrafter"/>
</dbReference>
<evidence type="ECO:0000256" key="12">
    <source>
        <dbReference type="SAM" id="MobiDB-lite"/>
    </source>
</evidence>
<dbReference type="OMA" id="ANDTHFR"/>
<dbReference type="FunFam" id="1.10.472.10:FF:000007">
    <property type="entry name" value="Transcription factor IIIB 90 kDa subunit"/>
    <property type="match status" value="1"/>
</dbReference>
<dbReference type="InterPro" id="IPR013137">
    <property type="entry name" value="Znf_TFIIB"/>
</dbReference>
<evidence type="ECO:0000313" key="15">
    <source>
        <dbReference type="Proteomes" id="UP000751190"/>
    </source>
</evidence>
<reference evidence="14" key="1">
    <citation type="submission" date="2021-05" db="EMBL/GenBank/DDBJ databases">
        <title>The genome of the haptophyte Pavlova lutheri (Diacronema luteri, Pavlovales) - a model for lipid biosynthesis in eukaryotic algae.</title>
        <authorList>
            <person name="Hulatt C.J."/>
            <person name="Posewitz M.C."/>
        </authorList>
    </citation>
    <scope>NUCLEOTIDE SEQUENCE</scope>
    <source>
        <strain evidence="14">NIVA-4/92</strain>
    </source>
</reference>
<dbReference type="GO" id="GO:0008270">
    <property type="term" value="F:zinc ion binding"/>
    <property type="evidence" value="ECO:0007669"/>
    <property type="project" value="UniProtKB-KW"/>
</dbReference>
<feature type="region of interest" description="Disordered" evidence="12">
    <location>
        <begin position="434"/>
        <end position="503"/>
    </location>
</feature>
<dbReference type="SMART" id="SM00385">
    <property type="entry name" value="CYCLIN"/>
    <property type="match status" value="2"/>
</dbReference>
<dbReference type="EMBL" id="JAGTXO010000073">
    <property type="protein sequence ID" value="KAG8457327.1"/>
    <property type="molecule type" value="Genomic_DNA"/>
</dbReference>
<dbReference type="Pfam" id="PF08271">
    <property type="entry name" value="Zn_Ribbon_TF"/>
    <property type="match status" value="1"/>
</dbReference>